<organism evidence="3 4">
    <name type="scientific">Didymodactylos carnosus</name>
    <dbReference type="NCBI Taxonomy" id="1234261"/>
    <lineage>
        <taxon>Eukaryota</taxon>
        <taxon>Metazoa</taxon>
        <taxon>Spiralia</taxon>
        <taxon>Gnathifera</taxon>
        <taxon>Rotifera</taxon>
        <taxon>Eurotatoria</taxon>
        <taxon>Bdelloidea</taxon>
        <taxon>Philodinida</taxon>
        <taxon>Philodinidae</taxon>
        <taxon>Didymodactylos</taxon>
    </lineage>
</organism>
<dbReference type="Proteomes" id="UP000682733">
    <property type="component" value="Unassembled WGS sequence"/>
</dbReference>
<comment type="caution">
    <text evidence="3">The sequence shown here is derived from an EMBL/GenBank/DDBJ whole genome shotgun (WGS) entry which is preliminary data.</text>
</comment>
<dbReference type="EMBL" id="CAJOBA010065569">
    <property type="protein sequence ID" value="CAF4359425.1"/>
    <property type="molecule type" value="Genomic_DNA"/>
</dbReference>
<feature type="compositionally biased region" description="Low complexity" evidence="1">
    <location>
        <begin position="81"/>
        <end position="103"/>
    </location>
</feature>
<dbReference type="AlphaFoldDB" id="A0A8S2URI2"/>
<reference evidence="3" key="1">
    <citation type="submission" date="2021-02" db="EMBL/GenBank/DDBJ databases">
        <authorList>
            <person name="Nowell W R."/>
        </authorList>
    </citation>
    <scope>NUCLEOTIDE SEQUENCE</scope>
</reference>
<proteinExistence type="predicted"/>
<evidence type="ECO:0000256" key="1">
    <source>
        <dbReference type="SAM" id="MobiDB-lite"/>
    </source>
</evidence>
<evidence type="ECO:0000313" key="4">
    <source>
        <dbReference type="Proteomes" id="UP000682733"/>
    </source>
</evidence>
<accession>A0A8S2URI2</accession>
<dbReference type="EMBL" id="CAJNOK010042851">
    <property type="protein sequence ID" value="CAF1566302.1"/>
    <property type="molecule type" value="Genomic_DNA"/>
</dbReference>
<evidence type="ECO:0000313" key="2">
    <source>
        <dbReference type="EMBL" id="CAF1566302.1"/>
    </source>
</evidence>
<name>A0A8S2URI2_9BILA</name>
<gene>
    <name evidence="2" type="ORF">OVA965_LOCUS40100</name>
    <name evidence="3" type="ORF">TMI583_LOCUS41494</name>
</gene>
<evidence type="ECO:0000313" key="3">
    <source>
        <dbReference type="EMBL" id="CAF4359425.1"/>
    </source>
</evidence>
<dbReference type="Proteomes" id="UP000677228">
    <property type="component" value="Unassembled WGS sequence"/>
</dbReference>
<feature type="non-terminal residue" evidence="3">
    <location>
        <position position="1"/>
    </location>
</feature>
<sequence>MTLTVKLFVMGVAKSSPLRYKRQENENLWSKNFQVIFGREDIDDLQQKFSSSSVCQKSSVSISTSSTKKSTTLKNNLRKLSSTSSTTSCDSISSSPSSSSKNTHSNRRYYSIQIDIPIITSTTEQQYNGMKSFLEFESSTLARSLFQHGPYGTQLVDIQRLPENSKIKLTHPVLKLNAIFYKYQSDDVLNYKYTQEIFVEK</sequence>
<feature type="region of interest" description="Disordered" evidence="1">
    <location>
        <begin position="75"/>
        <end position="106"/>
    </location>
</feature>
<protein>
    <submittedName>
        <fullName evidence="3">Uncharacterized protein</fullName>
    </submittedName>
</protein>